<reference evidence="3 4" key="1">
    <citation type="journal article" date="2014" name="ISME J.">
        <title>Candidatus Competibacter-lineage genomes retrieved from metagenomes reveal functional metabolic diversity.</title>
        <authorList>
            <person name="McIlroy S.J."/>
            <person name="Albertsen M."/>
            <person name="Andresen E.K."/>
            <person name="Saunders A.M."/>
            <person name="Kristiansen R."/>
            <person name="Stokholm-Bjerregaard M."/>
            <person name="Nielsen K.L."/>
            <person name="Nielsen P.H."/>
        </authorList>
    </citation>
    <scope>NUCLEOTIDE SEQUENCE [LARGE SCALE GENOMIC DNA]</scope>
    <source>
        <strain evidence="3 4">Run_B_J11</strain>
    </source>
</reference>
<dbReference type="InterPro" id="IPR002104">
    <property type="entry name" value="Integrase_catalytic"/>
</dbReference>
<dbReference type="GO" id="GO:0006310">
    <property type="term" value="P:DNA recombination"/>
    <property type="evidence" value="ECO:0007669"/>
    <property type="project" value="UniProtKB-KW"/>
</dbReference>
<gene>
    <name evidence="3" type="ORF">BN874_1920009</name>
</gene>
<dbReference type="PROSITE" id="PS51898">
    <property type="entry name" value="TYR_RECOMBINASE"/>
    <property type="match status" value="1"/>
</dbReference>
<feature type="domain" description="Tyr recombinase" evidence="2">
    <location>
        <begin position="1"/>
        <end position="88"/>
    </location>
</feature>
<proteinExistence type="predicted"/>
<organism evidence="3 4">
    <name type="scientific">Candidatus Contendobacter odensis Run_B_J11</name>
    <dbReference type="NCBI Taxonomy" id="1400861"/>
    <lineage>
        <taxon>Bacteria</taxon>
        <taxon>Pseudomonadati</taxon>
        <taxon>Pseudomonadota</taxon>
        <taxon>Gammaproteobacteria</taxon>
        <taxon>Candidatus Competibacteraceae</taxon>
        <taxon>Candidatus Contendibacter</taxon>
    </lineage>
</organism>
<keyword evidence="1" id="KW-0233">DNA recombination</keyword>
<dbReference type="Pfam" id="PF00589">
    <property type="entry name" value="Phage_integrase"/>
    <property type="match status" value="1"/>
</dbReference>
<dbReference type="GO" id="GO:0003677">
    <property type="term" value="F:DNA binding"/>
    <property type="evidence" value="ECO:0007669"/>
    <property type="project" value="InterPro"/>
</dbReference>
<dbReference type="InterPro" id="IPR011010">
    <property type="entry name" value="DNA_brk_join_enz"/>
</dbReference>
<evidence type="ECO:0000256" key="1">
    <source>
        <dbReference type="ARBA" id="ARBA00023172"/>
    </source>
</evidence>
<dbReference type="SUPFAM" id="SSF56349">
    <property type="entry name" value="DNA breaking-rejoining enzymes"/>
    <property type="match status" value="1"/>
</dbReference>
<dbReference type="Gene3D" id="1.10.443.10">
    <property type="entry name" value="Intergrase catalytic core"/>
    <property type="match status" value="1"/>
</dbReference>
<name>A0A7U7GB04_9GAMM</name>
<evidence type="ECO:0000313" key="4">
    <source>
        <dbReference type="Proteomes" id="UP000019184"/>
    </source>
</evidence>
<dbReference type="InterPro" id="IPR013762">
    <property type="entry name" value="Integrase-like_cat_sf"/>
</dbReference>
<dbReference type="EMBL" id="CBTK010000104">
    <property type="protein sequence ID" value="CDH44842.1"/>
    <property type="molecule type" value="Genomic_DNA"/>
</dbReference>
<accession>A0A7U7GB04</accession>
<keyword evidence="4" id="KW-1185">Reference proteome</keyword>
<dbReference type="Proteomes" id="UP000019184">
    <property type="component" value="Unassembled WGS sequence"/>
</dbReference>
<dbReference type="GO" id="GO:0015074">
    <property type="term" value="P:DNA integration"/>
    <property type="evidence" value="ECO:0007669"/>
    <property type="project" value="InterPro"/>
</dbReference>
<comment type="caution">
    <text evidence="3">The sequence shown here is derived from an EMBL/GenBank/DDBJ whole genome shotgun (WGS) entry which is preliminary data.</text>
</comment>
<evidence type="ECO:0000313" key="3">
    <source>
        <dbReference type="EMBL" id="CDH44842.1"/>
    </source>
</evidence>
<evidence type="ECO:0000259" key="2">
    <source>
        <dbReference type="PROSITE" id="PS51898"/>
    </source>
</evidence>
<protein>
    <recommendedName>
        <fullName evidence="2">Tyr recombinase domain-containing protein</fullName>
    </recommendedName>
</protein>
<sequence length="88" mass="10046">MFVSERKAPLTADAIRKRVERAGRHADIEFSIHPHMLHHATGYKRANDGQDMQAIQHDLGHRDLQAPHALHRAGVRPLQEFLARLTID</sequence>
<dbReference type="AlphaFoldDB" id="A0A7U7GB04"/>